<organism evidence="2 3">
    <name type="scientific">Araneus ventricosus</name>
    <name type="common">Orbweaver spider</name>
    <name type="synonym">Epeira ventricosa</name>
    <dbReference type="NCBI Taxonomy" id="182803"/>
    <lineage>
        <taxon>Eukaryota</taxon>
        <taxon>Metazoa</taxon>
        <taxon>Ecdysozoa</taxon>
        <taxon>Arthropoda</taxon>
        <taxon>Chelicerata</taxon>
        <taxon>Arachnida</taxon>
        <taxon>Araneae</taxon>
        <taxon>Araneomorphae</taxon>
        <taxon>Entelegynae</taxon>
        <taxon>Araneoidea</taxon>
        <taxon>Araneidae</taxon>
        <taxon>Araneus</taxon>
    </lineage>
</organism>
<dbReference type="AlphaFoldDB" id="A0A4Y2FZB2"/>
<keyword evidence="1" id="KW-0472">Membrane</keyword>
<evidence type="ECO:0000313" key="2">
    <source>
        <dbReference type="EMBL" id="GBM45034.1"/>
    </source>
</evidence>
<gene>
    <name evidence="2" type="ORF">AVEN_98882_2</name>
</gene>
<dbReference type="PANTHER" id="PTHR11161:SF69">
    <property type="entry name" value="NOSE RESISTANT TO FLUOXETINE PROTEIN 6-LIKE PROTEIN"/>
    <property type="match status" value="1"/>
</dbReference>
<name>A0A4Y2FZB2_ARAVE</name>
<comment type="caution">
    <text evidence="2">The sequence shown here is derived from an EMBL/GenBank/DDBJ whole genome shotgun (WGS) entry which is preliminary data.</text>
</comment>
<feature type="transmembrane region" description="Helical" evidence="1">
    <location>
        <begin position="32"/>
        <end position="50"/>
    </location>
</feature>
<dbReference type="InterPro" id="IPR052728">
    <property type="entry name" value="O2_lipid_transport_reg"/>
</dbReference>
<reference evidence="2 3" key="1">
    <citation type="journal article" date="2019" name="Sci. Rep.">
        <title>Orb-weaving spider Araneus ventricosus genome elucidates the spidroin gene catalogue.</title>
        <authorList>
            <person name="Kono N."/>
            <person name="Nakamura H."/>
            <person name="Ohtoshi R."/>
            <person name="Moran D.A.P."/>
            <person name="Shinohara A."/>
            <person name="Yoshida Y."/>
            <person name="Fujiwara M."/>
            <person name="Mori M."/>
            <person name="Tomita M."/>
            <person name="Arakawa K."/>
        </authorList>
    </citation>
    <scope>NUCLEOTIDE SEQUENCE [LARGE SCALE GENOMIC DNA]</scope>
</reference>
<feature type="transmembrane region" description="Helical" evidence="1">
    <location>
        <begin position="88"/>
        <end position="106"/>
    </location>
</feature>
<evidence type="ECO:0000313" key="3">
    <source>
        <dbReference type="Proteomes" id="UP000499080"/>
    </source>
</evidence>
<keyword evidence="1" id="KW-1133">Transmembrane helix</keyword>
<keyword evidence="3" id="KW-1185">Reference proteome</keyword>
<evidence type="ECO:0000256" key="1">
    <source>
        <dbReference type="SAM" id="Phobius"/>
    </source>
</evidence>
<dbReference type="Proteomes" id="UP000499080">
    <property type="component" value="Unassembled WGS sequence"/>
</dbReference>
<sequence>MVWCWSLAAEMQFYVVSPIFLLSLLRWQRFGYSLSSITFFLSGLSSFLITKQYNLMHCNFSQLHLYIDDLETFFNSVFMYADKLYFKPYTRISSYLTGVLLGYYFYGKNFKDIKNRWVSCIVVVKFKFMSLNN</sequence>
<dbReference type="EMBL" id="BGPR01001087">
    <property type="protein sequence ID" value="GBM45034.1"/>
    <property type="molecule type" value="Genomic_DNA"/>
</dbReference>
<proteinExistence type="predicted"/>
<dbReference type="PANTHER" id="PTHR11161">
    <property type="entry name" value="O-ACYLTRANSFERASE"/>
    <property type="match status" value="1"/>
</dbReference>
<feature type="transmembrane region" description="Helical" evidence="1">
    <location>
        <begin position="6"/>
        <end position="25"/>
    </location>
</feature>
<protein>
    <submittedName>
        <fullName evidence="2">Uncharacterized protein</fullName>
    </submittedName>
</protein>
<accession>A0A4Y2FZB2</accession>
<keyword evidence="1" id="KW-0812">Transmembrane</keyword>
<dbReference type="OrthoDB" id="118951at2759"/>